<dbReference type="Proteomes" id="UP001150266">
    <property type="component" value="Unassembled WGS sequence"/>
</dbReference>
<dbReference type="EMBL" id="JAOTPV010000001">
    <property type="protein sequence ID" value="KAJ4490815.1"/>
    <property type="molecule type" value="Genomic_DNA"/>
</dbReference>
<name>A0A9W9AUG5_9AGAR</name>
<evidence type="ECO:0000313" key="5">
    <source>
        <dbReference type="Proteomes" id="UP001150266"/>
    </source>
</evidence>
<feature type="compositionally biased region" description="Low complexity" evidence="1">
    <location>
        <begin position="129"/>
        <end position="183"/>
    </location>
</feature>
<keyword evidence="2" id="KW-0812">Transmembrane</keyword>
<accession>A0A9W9AUG5</accession>
<keyword evidence="2" id="KW-1133">Transmembrane helix</keyword>
<keyword evidence="3" id="KW-0732">Signal</keyword>
<sequence length="219" mass="22351">MKFCSTSTSFLTIGVLASTVVASELRERTYHAFDVLIPRQSSSSGIDPSEIPTQCQSQCTTVLNTISACTTDSCICTTTNANDLESCVNCLVSLDPTAEMIEEGNEILESLNEECVTVSGFPSLSVSASTTASDDTSSVTALDTDFSSTSSSKTATTTQKSVTDTTGTSTATSSAESESTSESGNGITGLNGAVSARGSIATVVVAVLGFVAGAGLLRL</sequence>
<dbReference type="OrthoDB" id="2564568at2759"/>
<evidence type="ECO:0000256" key="3">
    <source>
        <dbReference type="SAM" id="SignalP"/>
    </source>
</evidence>
<keyword evidence="2" id="KW-0472">Membrane</keyword>
<feature type="transmembrane region" description="Helical" evidence="2">
    <location>
        <begin position="198"/>
        <end position="217"/>
    </location>
</feature>
<dbReference type="AlphaFoldDB" id="A0A9W9AUG5"/>
<evidence type="ECO:0000256" key="1">
    <source>
        <dbReference type="SAM" id="MobiDB-lite"/>
    </source>
</evidence>
<evidence type="ECO:0000256" key="2">
    <source>
        <dbReference type="SAM" id="Phobius"/>
    </source>
</evidence>
<evidence type="ECO:0008006" key="6">
    <source>
        <dbReference type="Google" id="ProtNLM"/>
    </source>
</evidence>
<feature type="region of interest" description="Disordered" evidence="1">
    <location>
        <begin position="129"/>
        <end position="186"/>
    </location>
</feature>
<keyword evidence="5" id="KW-1185">Reference proteome</keyword>
<evidence type="ECO:0000313" key="4">
    <source>
        <dbReference type="EMBL" id="KAJ4490815.1"/>
    </source>
</evidence>
<organism evidence="4 5">
    <name type="scientific">Lentinula aciculospora</name>
    <dbReference type="NCBI Taxonomy" id="153920"/>
    <lineage>
        <taxon>Eukaryota</taxon>
        <taxon>Fungi</taxon>
        <taxon>Dikarya</taxon>
        <taxon>Basidiomycota</taxon>
        <taxon>Agaricomycotina</taxon>
        <taxon>Agaricomycetes</taxon>
        <taxon>Agaricomycetidae</taxon>
        <taxon>Agaricales</taxon>
        <taxon>Marasmiineae</taxon>
        <taxon>Omphalotaceae</taxon>
        <taxon>Lentinula</taxon>
    </lineage>
</organism>
<protein>
    <recommendedName>
        <fullName evidence="6">Extracellular membrane protein CFEM domain-containing protein</fullName>
    </recommendedName>
</protein>
<comment type="caution">
    <text evidence="4">The sequence shown here is derived from an EMBL/GenBank/DDBJ whole genome shotgun (WGS) entry which is preliminary data.</text>
</comment>
<reference evidence="4" key="1">
    <citation type="submission" date="2022-08" db="EMBL/GenBank/DDBJ databases">
        <title>A Global Phylogenomic Analysis of the Shiitake Genus Lentinula.</title>
        <authorList>
            <consortium name="DOE Joint Genome Institute"/>
            <person name="Sierra-Patev S."/>
            <person name="Min B."/>
            <person name="Naranjo-Ortiz M."/>
            <person name="Looney B."/>
            <person name="Konkel Z."/>
            <person name="Slot J.C."/>
            <person name="Sakamoto Y."/>
            <person name="Steenwyk J.L."/>
            <person name="Rokas A."/>
            <person name="Carro J."/>
            <person name="Camarero S."/>
            <person name="Ferreira P."/>
            <person name="Molpeceres G."/>
            <person name="Ruiz-Duenas F.J."/>
            <person name="Serrano A."/>
            <person name="Henrissat B."/>
            <person name="Drula E."/>
            <person name="Hughes K.W."/>
            <person name="Mata J.L."/>
            <person name="Ishikawa N.K."/>
            <person name="Vargas-Isla R."/>
            <person name="Ushijima S."/>
            <person name="Smith C.A."/>
            <person name="Ahrendt S."/>
            <person name="Andreopoulos W."/>
            <person name="He G."/>
            <person name="Labutti K."/>
            <person name="Lipzen A."/>
            <person name="Ng V."/>
            <person name="Riley R."/>
            <person name="Sandor L."/>
            <person name="Barry K."/>
            <person name="Martinez A.T."/>
            <person name="Xiao Y."/>
            <person name="Gibbons J.G."/>
            <person name="Terashima K."/>
            <person name="Grigoriev I.V."/>
            <person name="Hibbett D.S."/>
        </authorList>
    </citation>
    <scope>NUCLEOTIDE SEQUENCE</scope>
    <source>
        <strain evidence="4">JLM2183</strain>
    </source>
</reference>
<feature type="chain" id="PRO_5040769872" description="Extracellular membrane protein CFEM domain-containing protein" evidence="3">
    <location>
        <begin position="23"/>
        <end position="219"/>
    </location>
</feature>
<feature type="signal peptide" evidence="3">
    <location>
        <begin position="1"/>
        <end position="22"/>
    </location>
</feature>
<proteinExistence type="predicted"/>
<gene>
    <name evidence="4" type="ORF">J3R30DRAFT_3425474</name>
</gene>